<reference evidence="2" key="1">
    <citation type="journal article" date="2015" name="Nature">
        <title>Complex archaea that bridge the gap between prokaryotes and eukaryotes.</title>
        <authorList>
            <person name="Spang A."/>
            <person name="Saw J.H."/>
            <person name="Jorgensen S.L."/>
            <person name="Zaremba-Niedzwiedzka K."/>
            <person name="Martijn J."/>
            <person name="Lind A.E."/>
            <person name="van Eijk R."/>
            <person name="Schleper C."/>
            <person name="Guy L."/>
            <person name="Ettema T.J."/>
        </authorList>
    </citation>
    <scope>NUCLEOTIDE SEQUENCE</scope>
</reference>
<proteinExistence type="predicted"/>
<feature type="region of interest" description="Disordered" evidence="1">
    <location>
        <begin position="49"/>
        <end position="75"/>
    </location>
</feature>
<protein>
    <submittedName>
        <fullName evidence="2">Uncharacterized protein</fullName>
    </submittedName>
</protein>
<feature type="compositionally biased region" description="Polar residues" evidence="1">
    <location>
        <begin position="63"/>
        <end position="75"/>
    </location>
</feature>
<gene>
    <name evidence="2" type="ORF">LCGC14_1103910</name>
</gene>
<name>A0A0F9QEZ0_9ZZZZ</name>
<evidence type="ECO:0000256" key="1">
    <source>
        <dbReference type="SAM" id="MobiDB-lite"/>
    </source>
</evidence>
<comment type="caution">
    <text evidence="2">The sequence shown here is derived from an EMBL/GenBank/DDBJ whole genome shotgun (WGS) entry which is preliminary data.</text>
</comment>
<dbReference type="AlphaFoldDB" id="A0A0F9QEZ0"/>
<organism evidence="2">
    <name type="scientific">marine sediment metagenome</name>
    <dbReference type="NCBI Taxonomy" id="412755"/>
    <lineage>
        <taxon>unclassified sequences</taxon>
        <taxon>metagenomes</taxon>
        <taxon>ecological metagenomes</taxon>
    </lineage>
</organism>
<sequence length="75" mass="8339">MRPLAGGLLLLLALAAWRGYLYLTHFHVLRRGPSVRLDTGIVVRWRPSSARRSTDGPVKRRNGSSSVNREAGQTL</sequence>
<accession>A0A0F9QEZ0</accession>
<evidence type="ECO:0000313" key="2">
    <source>
        <dbReference type="EMBL" id="KKN03818.1"/>
    </source>
</evidence>
<dbReference type="EMBL" id="LAZR01004993">
    <property type="protein sequence ID" value="KKN03818.1"/>
    <property type="molecule type" value="Genomic_DNA"/>
</dbReference>